<dbReference type="AlphaFoldDB" id="A0AAJ1SXJ0"/>
<accession>A0AAJ1SXJ0</accession>
<feature type="compositionally biased region" description="Polar residues" evidence="1">
    <location>
        <begin position="50"/>
        <end position="67"/>
    </location>
</feature>
<protein>
    <submittedName>
        <fullName evidence="2">Uncharacterized protein</fullName>
    </submittedName>
</protein>
<gene>
    <name evidence="2" type="ORF">J2T23_002176</name>
</gene>
<evidence type="ECO:0000313" key="2">
    <source>
        <dbReference type="EMBL" id="MDQ0146283.1"/>
    </source>
</evidence>
<organism evidence="2 3">
    <name type="scientific">Pseudarthrobacter niigatensis</name>
    <dbReference type="NCBI Taxonomy" id="369935"/>
    <lineage>
        <taxon>Bacteria</taxon>
        <taxon>Bacillati</taxon>
        <taxon>Actinomycetota</taxon>
        <taxon>Actinomycetes</taxon>
        <taxon>Micrococcales</taxon>
        <taxon>Micrococcaceae</taxon>
        <taxon>Pseudarthrobacter</taxon>
    </lineage>
</organism>
<dbReference type="RefSeq" id="WP_307359823.1">
    <property type="nucleotide sequence ID" value="NZ_JAUSTB010000006.1"/>
</dbReference>
<proteinExistence type="predicted"/>
<reference evidence="2 3" key="1">
    <citation type="submission" date="2023-07" db="EMBL/GenBank/DDBJ databases">
        <title>Sorghum-associated microbial communities from plants grown in Nebraska, USA.</title>
        <authorList>
            <person name="Schachtman D."/>
        </authorList>
    </citation>
    <scope>NUCLEOTIDE SEQUENCE [LARGE SCALE GENOMIC DNA]</scope>
    <source>
        <strain evidence="2 3">DS1001</strain>
    </source>
</reference>
<feature type="region of interest" description="Disordered" evidence="1">
    <location>
        <begin position="49"/>
        <end position="81"/>
    </location>
</feature>
<keyword evidence="3" id="KW-1185">Reference proteome</keyword>
<comment type="caution">
    <text evidence="2">The sequence shown here is derived from an EMBL/GenBank/DDBJ whole genome shotgun (WGS) entry which is preliminary data.</text>
</comment>
<name>A0AAJ1SXJ0_9MICC</name>
<dbReference type="EMBL" id="JAUSTB010000006">
    <property type="protein sequence ID" value="MDQ0146283.1"/>
    <property type="molecule type" value="Genomic_DNA"/>
</dbReference>
<sequence>MDGDTAHTFPDAASVTEIVRAPKLTSAAPGNCLSPPKRIFAGDTWFNVEPDSSSTKTSPACCNTSNVDDAGVTAPSNTRDG</sequence>
<evidence type="ECO:0000313" key="3">
    <source>
        <dbReference type="Proteomes" id="UP001239267"/>
    </source>
</evidence>
<dbReference type="Proteomes" id="UP001239267">
    <property type="component" value="Unassembled WGS sequence"/>
</dbReference>
<evidence type="ECO:0000256" key="1">
    <source>
        <dbReference type="SAM" id="MobiDB-lite"/>
    </source>
</evidence>